<name>A0A922L2Z7_DERFA</name>
<dbReference type="AlphaFoldDB" id="A0A922L2Z7"/>
<evidence type="ECO:0000256" key="1">
    <source>
        <dbReference type="SAM" id="MobiDB-lite"/>
    </source>
</evidence>
<organism evidence="2 3">
    <name type="scientific">Dermatophagoides farinae</name>
    <name type="common">American house dust mite</name>
    <dbReference type="NCBI Taxonomy" id="6954"/>
    <lineage>
        <taxon>Eukaryota</taxon>
        <taxon>Metazoa</taxon>
        <taxon>Ecdysozoa</taxon>
        <taxon>Arthropoda</taxon>
        <taxon>Chelicerata</taxon>
        <taxon>Arachnida</taxon>
        <taxon>Acari</taxon>
        <taxon>Acariformes</taxon>
        <taxon>Sarcoptiformes</taxon>
        <taxon>Astigmata</taxon>
        <taxon>Psoroptidia</taxon>
        <taxon>Analgoidea</taxon>
        <taxon>Pyroglyphidae</taxon>
        <taxon>Dermatophagoidinae</taxon>
        <taxon>Dermatophagoides</taxon>
    </lineage>
</organism>
<feature type="region of interest" description="Disordered" evidence="1">
    <location>
        <begin position="1"/>
        <end position="29"/>
    </location>
</feature>
<accession>A0A922L2Z7</accession>
<dbReference type="EMBL" id="ASGP02000006">
    <property type="protein sequence ID" value="KAH9501033.1"/>
    <property type="molecule type" value="Genomic_DNA"/>
</dbReference>
<evidence type="ECO:0000313" key="3">
    <source>
        <dbReference type="Proteomes" id="UP000790347"/>
    </source>
</evidence>
<feature type="compositionally biased region" description="Basic residues" evidence="1">
    <location>
        <begin position="1"/>
        <end position="12"/>
    </location>
</feature>
<dbReference type="Proteomes" id="UP000790347">
    <property type="component" value="Unassembled WGS sequence"/>
</dbReference>
<sequence length="86" mass="10512">MKRRKGHISISKHKNDQQQIATIKKDQDDDEERNIFKMFPTPSNLAFIHSFICSFFKLLSTYNHYYYYYNLDHMNEKNNSFWVPEN</sequence>
<keyword evidence="3" id="KW-1185">Reference proteome</keyword>
<comment type="caution">
    <text evidence="2">The sequence shown here is derived from an EMBL/GenBank/DDBJ whole genome shotgun (WGS) entry which is preliminary data.</text>
</comment>
<reference evidence="2" key="2">
    <citation type="journal article" date="2022" name="Res Sq">
        <title>Comparative Genomics Reveals Insights into the Divergent Evolution of Astigmatic Mites and Household Pest Adaptations.</title>
        <authorList>
            <person name="Xiong Q."/>
            <person name="Wan A.T.-Y."/>
            <person name="Liu X.-Y."/>
            <person name="Fung C.S.-H."/>
            <person name="Xiao X."/>
            <person name="Malainual N."/>
            <person name="Hou J."/>
            <person name="Wang L."/>
            <person name="Wang M."/>
            <person name="Yang K."/>
            <person name="Cui Y."/>
            <person name="Leung E."/>
            <person name="Nong W."/>
            <person name="Shin S.-K."/>
            <person name="Au S."/>
            <person name="Jeong K.Y."/>
            <person name="Chew F.T."/>
            <person name="Hui J."/>
            <person name="Leung T.F."/>
            <person name="Tungtrongchitr A."/>
            <person name="Zhong N."/>
            <person name="Liu Z."/>
            <person name="Tsui S."/>
        </authorList>
    </citation>
    <scope>NUCLEOTIDE SEQUENCE</scope>
    <source>
        <strain evidence="2">Derf</strain>
        <tissue evidence="2">Whole organism</tissue>
    </source>
</reference>
<reference evidence="2" key="1">
    <citation type="submission" date="2013-05" db="EMBL/GenBank/DDBJ databases">
        <authorList>
            <person name="Yim A.K.Y."/>
            <person name="Chan T.F."/>
            <person name="Ji K.M."/>
            <person name="Liu X.Y."/>
            <person name="Zhou J.W."/>
            <person name="Li R.Q."/>
            <person name="Yang K.Y."/>
            <person name="Li J."/>
            <person name="Li M."/>
            <person name="Law P.T.W."/>
            <person name="Wu Y.L."/>
            <person name="Cai Z.L."/>
            <person name="Qin H."/>
            <person name="Bao Y."/>
            <person name="Leung R.K.K."/>
            <person name="Ng P.K.S."/>
            <person name="Zou J."/>
            <person name="Zhong X.J."/>
            <person name="Ran P.X."/>
            <person name="Zhong N.S."/>
            <person name="Liu Z.G."/>
            <person name="Tsui S.K.W."/>
        </authorList>
    </citation>
    <scope>NUCLEOTIDE SEQUENCE</scope>
    <source>
        <strain evidence="2">Derf</strain>
        <tissue evidence="2">Whole organism</tissue>
    </source>
</reference>
<evidence type="ECO:0000313" key="2">
    <source>
        <dbReference type="EMBL" id="KAH9501033.1"/>
    </source>
</evidence>
<proteinExistence type="predicted"/>
<gene>
    <name evidence="2" type="ORF">DERF_011904</name>
</gene>
<protein>
    <submittedName>
        <fullName evidence="2">Uncharacterized protein</fullName>
    </submittedName>
</protein>